<evidence type="ECO:0000256" key="3">
    <source>
        <dbReference type="ARBA" id="ARBA00012647"/>
    </source>
</evidence>
<comment type="cofactor">
    <cofactor evidence="15">
        <name>Zn(2+)</name>
        <dbReference type="ChEBI" id="CHEBI:29105"/>
    </cofactor>
    <text evidence="15">Binds 2 Zn(2+) ions.</text>
</comment>
<dbReference type="PROSITE" id="PS00123">
    <property type="entry name" value="ALKALINE_PHOSPHATASE"/>
    <property type="match status" value="1"/>
</dbReference>
<accession>A0A8T0EGR7</accession>
<evidence type="ECO:0000256" key="4">
    <source>
        <dbReference type="ARBA" id="ARBA00022475"/>
    </source>
</evidence>
<proteinExistence type="inferred from homology"/>
<sequence>MRRTQAHFPSEAARVPSALTLISRQTTSVGARAARFRTAELRAQRIRTFPASPAAWSEKAILAETTSTTYLQRTYGYIGCILSCDILSKLQITCNCERSEPESYREQAQSVLARQLRRTENKNVAKNIVLIVGDGMSLATIAAARVLKGQKAGRPGVGEEMLYETFPNVGLARTYATDKYVPDSASTATAFLCGVKTKYEGVGVDDRVRHSDCSSVPGTEVRCIGEWALAEGKAVGLVTNMRVTHATPAPLYSHSADRWFESDANFKTDRDRSLCKDIARQLVEDYPGKNLQVILGGGREALMPNTTFDPEYPEKRGKRVDDRQLIETWKKHKEEGKHRYRYVWNKKDFDKVDPRKTDYLLGLFEPAHLYDVTDRGNMKSDFDEPTLAQMTEKAIRILSRNPRGFFLLVEGGLIDKRHHSGRAVRAVSEALDLENAVRSALDLTNREETLVIVTSDHSQGMNFAGYANVGEDIFGIAEISNVDKMPYTTLMYSSGPGYRISATGRENITGVNTAHKDYLQQATVPRSTATHGGEDVGIYAVGPMSHLFTGVYDQHYIAHAMAYAACIGRNKDHCNGGDGLPGEASSLSQWRWWTQVAVALATLLVIY</sequence>
<evidence type="ECO:0000256" key="15">
    <source>
        <dbReference type="PIRSR" id="PIRSR601952-2"/>
    </source>
</evidence>
<dbReference type="Pfam" id="PF00245">
    <property type="entry name" value="Alk_phosphatase"/>
    <property type="match status" value="1"/>
</dbReference>
<feature type="binding site" evidence="15">
    <location>
        <position position="134"/>
    </location>
    <ligand>
        <name>Mg(2+)</name>
        <dbReference type="ChEBI" id="CHEBI:18420"/>
    </ligand>
</feature>
<organism evidence="18 19">
    <name type="scientific">Argiope bruennichi</name>
    <name type="common">Wasp spider</name>
    <name type="synonym">Aranea bruennichi</name>
    <dbReference type="NCBI Taxonomy" id="94029"/>
    <lineage>
        <taxon>Eukaryota</taxon>
        <taxon>Metazoa</taxon>
        <taxon>Ecdysozoa</taxon>
        <taxon>Arthropoda</taxon>
        <taxon>Chelicerata</taxon>
        <taxon>Arachnida</taxon>
        <taxon>Araneae</taxon>
        <taxon>Araneomorphae</taxon>
        <taxon>Entelegynae</taxon>
        <taxon>Araneoidea</taxon>
        <taxon>Araneidae</taxon>
        <taxon>Argiope</taxon>
    </lineage>
</organism>
<dbReference type="PRINTS" id="PR00113">
    <property type="entry name" value="ALKPHPHTASE"/>
</dbReference>
<dbReference type="EC" id="3.1.3.1" evidence="3 17"/>
<evidence type="ECO:0000256" key="14">
    <source>
        <dbReference type="PIRSR" id="PIRSR601952-1"/>
    </source>
</evidence>
<dbReference type="InterPro" id="IPR001952">
    <property type="entry name" value="Alkaline_phosphatase"/>
</dbReference>
<dbReference type="SUPFAM" id="SSF53649">
    <property type="entry name" value="Alkaline phosphatase-like"/>
    <property type="match status" value="1"/>
</dbReference>
<evidence type="ECO:0000256" key="2">
    <source>
        <dbReference type="ARBA" id="ARBA00005984"/>
    </source>
</evidence>
<dbReference type="GO" id="GO:0004035">
    <property type="term" value="F:alkaline phosphatase activity"/>
    <property type="evidence" value="ECO:0007669"/>
    <property type="project" value="UniProtKB-EC"/>
</dbReference>
<evidence type="ECO:0000256" key="13">
    <source>
        <dbReference type="ARBA" id="ARBA00023288"/>
    </source>
</evidence>
<keyword evidence="8 17" id="KW-0378">Hydrolase</keyword>
<keyword evidence="4" id="KW-1003">Cell membrane</keyword>
<dbReference type="Proteomes" id="UP000807504">
    <property type="component" value="Unassembled WGS sequence"/>
</dbReference>
<keyword evidence="9 15" id="KW-0862">Zinc</keyword>
<feature type="binding site" evidence="15">
    <location>
        <position position="410"/>
    </location>
    <ligand>
        <name>Mg(2+)</name>
        <dbReference type="ChEBI" id="CHEBI:18420"/>
    </ligand>
</feature>
<comment type="cofactor">
    <cofactor evidence="15">
        <name>Mg(2+)</name>
        <dbReference type="ChEBI" id="CHEBI:18420"/>
    </cofactor>
    <text evidence="15">Binds 1 Mg(2+) ion.</text>
</comment>
<feature type="binding site" evidence="15">
    <location>
        <position position="456"/>
    </location>
    <ligand>
        <name>Zn(2+)</name>
        <dbReference type="ChEBI" id="CHEBI:29105"/>
        <label>2</label>
    </ligand>
</feature>
<comment type="similarity">
    <text evidence="2 16">Belongs to the alkaline phosphatase family.</text>
</comment>
<keyword evidence="10 15" id="KW-0460">Magnesium</keyword>
<keyword evidence="13" id="KW-0449">Lipoprotein</keyword>
<dbReference type="AlphaFoldDB" id="A0A8T0EGR7"/>
<feature type="binding site" evidence="15">
    <location>
        <position position="415"/>
    </location>
    <ligand>
        <name>Zn(2+)</name>
        <dbReference type="ChEBI" id="CHEBI:29105"/>
        <label>2</label>
    </ligand>
</feature>
<dbReference type="InterPro" id="IPR018299">
    <property type="entry name" value="Alkaline_phosphatase_AS"/>
</dbReference>
<evidence type="ECO:0000256" key="6">
    <source>
        <dbReference type="ARBA" id="ARBA00022622"/>
    </source>
</evidence>
<reference evidence="18" key="1">
    <citation type="journal article" date="2020" name="bioRxiv">
        <title>Chromosome-level reference genome of the European wasp spider Argiope bruennichi: a resource for studies on range expansion and evolutionary adaptation.</title>
        <authorList>
            <person name="Sheffer M.M."/>
            <person name="Hoppe A."/>
            <person name="Krehenwinkel H."/>
            <person name="Uhl G."/>
            <person name="Kuss A.W."/>
            <person name="Jensen L."/>
            <person name="Jensen C."/>
            <person name="Gillespie R.G."/>
            <person name="Hoff K.J."/>
            <person name="Prost S."/>
        </authorList>
    </citation>
    <scope>NUCLEOTIDE SEQUENCE</scope>
</reference>
<evidence type="ECO:0000256" key="7">
    <source>
        <dbReference type="ARBA" id="ARBA00022723"/>
    </source>
</evidence>
<comment type="catalytic activity">
    <reaction evidence="17">
        <text>a phosphate monoester + H2O = an alcohol + phosphate</text>
        <dbReference type="Rhea" id="RHEA:15017"/>
        <dbReference type="ChEBI" id="CHEBI:15377"/>
        <dbReference type="ChEBI" id="CHEBI:30879"/>
        <dbReference type="ChEBI" id="CHEBI:43474"/>
        <dbReference type="ChEBI" id="CHEBI:67140"/>
        <dbReference type="EC" id="3.1.3.1"/>
    </reaction>
</comment>
<dbReference type="GO" id="GO:0005886">
    <property type="term" value="C:plasma membrane"/>
    <property type="evidence" value="ECO:0007669"/>
    <property type="project" value="UniProtKB-SubCell"/>
</dbReference>
<evidence type="ECO:0000256" key="17">
    <source>
        <dbReference type="RuleBase" id="RU003947"/>
    </source>
</evidence>
<evidence type="ECO:0000313" key="19">
    <source>
        <dbReference type="Proteomes" id="UP000807504"/>
    </source>
</evidence>
<feature type="binding site" evidence="15">
    <location>
        <position position="419"/>
    </location>
    <ligand>
        <name>Zn(2+)</name>
        <dbReference type="ChEBI" id="CHEBI:29105"/>
        <label>2</label>
    </ligand>
</feature>
<dbReference type="PANTHER" id="PTHR11596">
    <property type="entry name" value="ALKALINE PHOSPHATASE"/>
    <property type="match status" value="1"/>
</dbReference>
<feature type="binding site" evidence="15">
    <location>
        <position position="457"/>
    </location>
    <ligand>
        <name>Zn(2+)</name>
        <dbReference type="ChEBI" id="CHEBI:29105"/>
        <label>2</label>
    </ligand>
</feature>
<dbReference type="CDD" id="cd16012">
    <property type="entry name" value="ALP"/>
    <property type="match status" value="1"/>
</dbReference>
<keyword evidence="5" id="KW-0597">Phosphoprotein</keyword>
<name>A0A8T0EGR7_ARGBR</name>
<comment type="subcellular location">
    <subcellularLocation>
        <location evidence="1">Cell membrane</location>
        <topology evidence="1">Lipid-anchor</topology>
        <topology evidence="1">GPI-anchor</topology>
    </subcellularLocation>
</comment>
<dbReference type="InterPro" id="IPR017850">
    <property type="entry name" value="Alkaline_phosphatase_core_sf"/>
</dbReference>
<dbReference type="PANTHER" id="PTHR11596:SF5">
    <property type="entry name" value="ALKALINE PHOSPHATASE"/>
    <property type="match status" value="1"/>
</dbReference>
<dbReference type="GO" id="GO:0098552">
    <property type="term" value="C:side of membrane"/>
    <property type="evidence" value="ECO:0007669"/>
    <property type="project" value="UniProtKB-KW"/>
</dbReference>
<dbReference type="Gene3D" id="3.40.720.10">
    <property type="entry name" value="Alkaline Phosphatase, subunit A"/>
    <property type="match status" value="1"/>
</dbReference>
<protein>
    <recommendedName>
        <fullName evidence="3 17">Alkaline phosphatase</fullName>
        <ecNumber evidence="3 17">3.1.3.1</ecNumber>
    </recommendedName>
</protein>
<reference evidence="18" key="2">
    <citation type="submission" date="2020-06" db="EMBL/GenBank/DDBJ databases">
        <authorList>
            <person name="Sheffer M."/>
        </authorList>
    </citation>
    <scope>NUCLEOTIDE SEQUENCE</scope>
</reference>
<feature type="binding site" evidence="15">
    <location>
        <position position="134"/>
    </location>
    <ligand>
        <name>Zn(2+)</name>
        <dbReference type="ChEBI" id="CHEBI:29105"/>
        <label>2</label>
    </ligand>
</feature>
<dbReference type="EMBL" id="JABXBU010002228">
    <property type="protein sequence ID" value="KAF8771907.1"/>
    <property type="molecule type" value="Genomic_DNA"/>
</dbReference>
<dbReference type="FunFam" id="3.40.720.10:FF:000008">
    <property type="entry name" value="Alkaline phosphatase"/>
    <property type="match status" value="1"/>
</dbReference>
<feature type="binding site" evidence="15">
    <location>
        <position position="247"/>
    </location>
    <ligand>
        <name>Mg(2+)</name>
        <dbReference type="ChEBI" id="CHEBI:18420"/>
    </ligand>
</feature>
<feature type="binding site" evidence="15">
    <location>
        <position position="531"/>
    </location>
    <ligand>
        <name>Zn(2+)</name>
        <dbReference type="ChEBI" id="CHEBI:29105"/>
        <label>2</label>
    </ligand>
</feature>
<evidence type="ECO:0000256" key="8">
    <source>
        <dbReference type="ARBA" id="ARBA00022801"/>
    </source>
</evidence>
<evidence type="ECO:0000256" key="1">
    <source>
        <dbReference type="ARBA" id="ARBA00004609"/>
    </source>
</evidence>
<keyword evidence="12" id="KW-0325">Glycoprotein</keyword>
<keyword evidence="6" id="KW-0336">GPI-anchor</keyword>
<evidence type="ECO:0000256" key="16">
    <source>
        <dbReference type="RuleBase" id="RU003946"/>
    </source>
</evidence>
<keyword evidence="11" id="KW-0472">Membrane</keyword>
<keyword evidence="19" id="KW-1185">Reference proteome</keyword>
<evidence type="ECO:0000256" key="9">
    <source>
        <dbReference type="ARBA" id="ARBA00022833"/>
    </source>
</evidence>
<evidence type="ECO:0000256" key="5">
    <source>
        <dbReference type="ARBA" id="ARBA00022553"/>
    </source>
</evidence>
<feature type="active site" description="Phosphoserine intermediate" evidence="14">
    <location>
        <position position="184"/>
    </location>
</feature>
<evidence type="ECO:0000313" key="18">
    <source>
        <dbReference type="EMBL" id="KAF8771907.1"/>
    </source>
</evidence>
<evidence type="ECO:0000256" key="12">
    <source>
        <dbReference type="ARBA" id="ARBA00023180"/>
    </source>
</evidence>
<dbReference type="SMART" id="SM00098">
    <property type="entry name" value="alkPPc"/>
    <property type="match status" value="1"/>
</dbReference>
<evidence type="ECO:0000256" key="10">
    <source>
        <dbReference type="ARBA" id="ARBA00022842"/>
    </source>
</evidence>
<feature type="binding site" evidence="15">
    <location>
        <position position="245"/>
    </location>
    <ligand>
        <name>Mg(2+)</name>
        <dbReference type="ChEBI" id="CHEBI:18420"/>
    </ligand>
</feature>
<comment type="caution">
    <text evidence="18">The sequence shown here is derived from an EMBL/GenBank/DDBJ whole genome shotgun (WGS) entry which is preliminary data.</text>
</comment>
<evidence type="ECO:0000256" key="11">
    <source>
        <dbReference type="ARBA" id="ARBA00023136"/>
    </source>
</evidence>
<keyword evidence="7 15" id="KW-0479">Metal-binding</keyword>
<gene>
    <name evidence="18" type="ORF">HNY73_019272</name>
</gene>
<dbReference type="GO" id="GO:0046872">
    <property type="term" value="F:metal ion binding"/>
    <property type="evidence" value="ECO:0007669"/>
    <property type="project" value="UniProtKB-KW"/>
</dbReference>